<dbReference type="InParanoid" id="A0A2H3CQN5"/>
<gene>
    <name evidence="1" type="ORF">ARMGADRAFT_1087556</name>
</gene>
<keyword evidence="2" id="KW-1185">Reference proteome</keyword>
<evidence type="ECO:0000313" key="1">
    <source>
        <dbReference type="EMBL" id="PBK85379.1"/>
    </source>
</evidence>
<accession>A0A2H3CQN5</accession>
<dbReference type="AlphaFoldDB" id="A0A2H3CQN5"/>
<protein>
    <recommendedName>
        <fullName evidence="3">HNH nuclease domain-containing protein</fullName>
    </recommendedName>
</protein>
<evidence type="ECO:0000313" key="2">
    <source>
        <dbReference type="Proteomes" id="UP000217790"/>
    </source>
</evidence>
<dbReference type="OrthoDB" id="3269637at2759"/>
<dbReference type="EMBL" id="KZ293691">
    <property type="protein sequence ID" value="PBK85379.1"/>
    <property type="molecule type" value="Genomic_DNA"/>
</dbReference>
<organism evidence="1 2">
    <name type="scientific">Armillaria gallica</name>
    <name type="common">Bulbous honey fungus</name>
    <name type="synonym">Armillaria bulbosa</name>
    <dbReference type="NCBI Taxonomy" id="47427"/>
    <lineage>
        <taxon>Eukaryota</taxon>
        <taxon>Fungi</taxon>
        <taxon>Dikarya</taxon>
        <taxon>Basidiomycota</taxon>
        <taxon>Agaricomycotina</taxon>
        <taxon>Agaricomycetes</taxon>
        <taxon>Agaricomycetidae</taxon>
        <taxon>Agaricales</taxon>
        <taxon>Marasmiineae</taxon>
        <taxon>Physalacriaceae</taxon>
        <taxon>Armillaria</taxon>
    </lineage>
</organism>
<sequence length="137" mass="14941">MGAEGDLSFTPDSSSADFDYEEPFHSCGLYYHAHGPILLIDPDIKNASKPDHSDVDASPFGISIIEGDRSCVATHMKRSSCRPIGFRQAKAYIEAVTKGQGGDDIDDIDDPRNGLLVNPILHRSLGRDVAILQVWIT</sequence>
<reference evidence="2" key="1">
    <citation type="journal article" date="2017" name="Nat. Ecol. Evol.">
        <title>Genome expansion and lineage-specific genetic innovations in the forest pathogenic fungi Armillaria.</title>
        <authorList>
            <person name="Sipos G."/>
            <person name="Prasanna A.N."/>
            <person name="Walter M.C."/>
            <person name="O'Connor E."/>
            <person name="Balint B."/>
            <person name="Krizsan K."/>
            <person name="Kiss B."/>
            <person name="Hess J."/>
            <person name="Varga T."/>
            <person name="Slot J."/>
            <person name="Riley R."/>
            <person name="Boka B."/>
            <person name="Rigling D."/>
            <person name="Barry K."/>
            <person name="Lee J."/>
            <person name="Mihaltcheva S."/>
            <person name="LaButti K."/>
            <person name="Lipzen A."/>
            <person name="Waldron R."/>
            <person name="Moloney N.M."/>
            <person name="Sperisen C."/>
            <person name="Kredics L."/>
            <person name="Vagvoelgyi C."/>
            <person name="Patrignani A."/>
            <person name="Fitzpatrick D."/>
            <person name="Nagy I."/>
            <person name="Doyle S."/>
            <person name="Anderson J.B."/>
            <person name="Grigoriev I.V."/>
            <person name="Gueldener U."/>
            <person name="Muensterkoetter M."/>
            <person name="Nagy L.G."/>
        </authorList>
    </citation>
    <scope>NUCLEOTIDE SEQUENCE [LARGE SCALE GENOMIC DNA]</scope>
    <source>
        <strain evidence="2">Ar21-2</strain>
    </source>
</reference>
<name>A0A2H3CQN5_ARMGA</name>
<evidence type="ECO:0008006" key="3">
    <source>
        <dbReference type="Google" id="ProtNLM"/>
    </source>
</evidence>
<proteinExistence type="predicted"/>
<dbReference type="Proteomes" id="UP000217790">
    <property type="component" value="Unassembled WGS sequence"/>
</dbReference>